<comment type="similarity">
    <text evidence="7">Belongs to the class I-like SAM-binding methyltransferase superfamily. rRNA adenine N(6)-methyltransferase family. RsmA subfamily.</text>
</comment>
<accession>A0A1H4DSC0</accession>
<dbReference type="SUPFAM" id="SSF53335">
    <property type="entry name" value="S-adenosyl-L-methionine-dependent methyltransferases"/>
    <property type="match status" value="1"/>
</dbReference>
<dbReference type="InterPro" id="IPR001737">
    <property type="entry name" value="KsgA/Erm"/>
</dbReference>
<evidence type="ECO:0000256" key="2">
    <source>
        <dbReference type="ARBA" id="ARBA00022552"/>
    </source>
</evidence>
<dbReference type="PANTHER" id="PTHR11727:SF7">
    <property type="entry name" value="DIMETHYLADENOSINE TRANSFERASE-RELATED"/>
    <property type="match status" value="1"/>
</dbReference>
<dbReference type="EMBL" id="FNRF01000004">
    <property type="protein sequence ID" value="SEA75673.1"/>
    <property type="molecule type" value="Genomic_DNA"/>
</dbReference>
<gene>
    <name evidence="7" type="primary">rsmA</name>
    <name evidence="7" type="synonym">ksgA</name>
    <name evidence="10" type="ORF">SAMN05216462_2510</name>
</gene>
<evidence type="ECO:0000313" key="11">
    <source>
        <dbReference type="Proteomes" id="UP000182257"/>
    </source>
</evidence>
<dbReference type="HAMAP" id="MF_00607">
    <property type="entry name" value="16SrRNA_methyltr_A"/>
    <property type="match status" value="1"/>
</dbReference>
<dbReference type="NCBIfam" id="TIGR00755">
    <property type="entry name" value="ksgA"/>
    <property type="match status" value="1"/>
</dbReference>
<evidence type="ECO:0000256" key="8">
    <source>
        <dbReference type="PROSITE-ProRule" id="PRU01026"/>
    </source>
</evidence>
<dbReference type="FunFam" id="3.40.50.150:FF:000157">
    <property type="entry name" value="Ribosomal RNA small subunit methyltransferase A"/>
    <property type="match status" value="1"/>
</dbReference>
<proteinExistence type="inferred from homology"/>
<feature type="binding site" evidence="7 8">
    <location>
        <position position="116"/>
    </location>
    <ligand>
        <name>S-adenosyl-L-methionine</name>
        <dbReference type="ChEBI" id="CHEBI:59789"/>
    </ligand>
</feature>
<dbReference type="PROSITE" id="PS51689">
    <property type="entry name" value="SAM_RNA_A_N6_MT"/>
    <property type="match status" value="1"/>
</dbReference>
<evidence type="ECO:0000256" key="1">
    <source>
        <dbReference type="ARBA" id="ARBA00022490"/>
    </source>
</evidence>
<dbReference type="PANTHER" id="PTHR11727">
    <property type="entry name" value="DIMETHYLADENOSINE TRANSFERASE"/>
    <property type="match status" value="1"/>
</dbReference>
<dbReference type="PROSITE" id="PS01131">
    <property type="entry name" value="RRNA_A_DIMETH"/>
    <property type="match status" value="1"/>
</dbReference>
<feature type="binding site" evidence="7 8">
    <location>
        <position position="15"/>
    </location>
    <ligand>
        <name>S-adenosyl-L-methionine</name>
        <dbReference type="ChEBI" id="CHEBI:59789"/>
    </ligand>
</feature>
<comment type="catalytic activity">
    <reaction evidence="7">
        <text>adenosine(1518)/adenosine(1519) in 16S rRNA + 4 S-adenosyl-L-methionine = N(6)-dimethyladenosine(1518)/N(6)-dimethyladenosine(1519) in 16S rRNA + 4 S-adenosyl-L-homocysteine + 4 H(+)</text>
        <dbReference type="Rhea" id="RHEA:19609"/>
        <dbReference type="Rhea" id="RHEA-COMP:10232"/>
        <dbReference type="Rhea" id="RHEA-COMP:10233"/>
        <dbReference type="ChEBI" id="CHEBI:15378"/>
        <dbReference type="ChEBI" id="CHEBI:57856"/>
        <dbReference type="ChEBI" id="CHEBI:59789"/>
        <dbReference type="ChEBI" id="CHEBI:74411"/>
        <dbReference type="ChEBI" id="CHEBI:74493"/>
        <dbReference type="EC" id="2.1.1.182"/>
    </reaction>
</comment>
<dbReference type="InterPro" id="IPR023165">
    <property type="entry name" value="rRNA_Ade_diMease-like_C"/>
</dbReference>
<dbReference type="Pfam" id="PF00398">
    <property type="entry name" value="RrnaAD"/>
    <property type="match status" value="1"/>
</dbReference>
<feature type="binding site" evidence="7 8">
    <location>
        <position position="96"/>
    </location>
    <ligand>
        <name>S-adenosyl-L-methionine</name>
        <dbReference type="ChEBI" id="CHEBI:59789"/>
    </ligand>
</feature>
<dbReference type="SMART" id="SM00650">
    <property type="entry name" value="rADc"/>
    <property type="match status" value="1"/>
</dbReference>
<sequence>MKQVRPKKNLGQHFLTDLNIAKRIADTVDACPDIPVLEVGPGMGVMTQYLVEKPRPFKVVEIDRESVAYLQEHFPEFTSPLPPSSLLLPREIISADFLKMDLREVFDGQQFVLTGNYPYDISSQIFFKMLDNKDLIPCCTGMIQHEVAVRMASQPGNKQYGILSVLIQAWYNVEYLFTVEPGVFNPPPKVQSAVIRMTRNEVADLGCDEQLFRRVVKATFNQRRKMLRVSLRQIFDANHPAPAGFFDDEIMTRRPEQLSIPQFIALTNKVASALK</sequence>
<evidence type="ECO:0000256" key="3">
    <source>
        <dbReference type="ARBA" id="ARBA00022603"/>
    </source>
</evidence>
<dbReference type="Proteomes" id="UP000182257">
    <property type="component" value="Unassembled WGS sequence"/>
</dbReference>
<reference evidence="10 11" key="1">
    <citation type="submission" date="2016-10" db="EMBL/GenBank/DDBJ databases">
        <authorList>
            <person name="de Groot N.N."/>
        </authorList>
    </citation>
    <scope>NUCLEOTIDE SEQUENCE [LARGE SCALE GENOMIC DNA]</scope>
    <source>
        <strain evidence="10 11">D31d</strain>
    </source>
</reference>
<organism evidence="10 11">
    <name type="scientific">Xylanibacter ruminicola</name>
    <name type="common">Prevotella ruminicola</name>
    <dbReference type="NCBI Taxonomy" id="839"/>
    <lineage>
        <taxon>Bacteria</taxon>
        <taxon>Pseudomonadati</taxon>
        <taxon>Bacteroidota</taxon>
        <taxon>Bacteroidia</taxon>
        <taxon>Bacteroidales</taxon>
        <taxon>Prevotellaceae</taxon>
        <taxon>Xylanibacter</taxon>
    </lineage>
</organism>
<comment type="function">
    <text evidence="7">Specifically dimethylates two adjacent adenosines (A1518 and A1519) in the loop of a conserved hairpin near the 3'-end of 16S rRNA in the 30S particle. May play a critical role in biogenesis of 30S subunits.</text>
</comment>
<dbReference type="Gene3D" id="3.40.50.150">
    <property type="entry name" value="Vaccinia Virus protein VP39"/>
    <property type="match status" value="1"/>
</dbReference>
<dbReference type="InterPro" id="IPR020596">
    <property type="entry name" value="rRNA_Ade_Mease_Trfase_CS"/>
</dbReference>
<dbReference type="RefSeq" id="WP_074761811.1">
    <property type="nucleotide sequence ID" value="NZ_FNRF01000004.1"/>
</dbReference>
<comment type="subcellular location">
    <subcellularLocation>
        <location evidence="7">Cytoplasm</location>
    </subcellularLocation>
</comment>
<evidence type="ECO:0000313" key="10">
    <source>
        <dbReference type="EMBL" id="SEA75673.1"/>
    </source>
</evidence>
<dbReference type="AlphaFoldDB" id="A0A1H4DSC0"/>
<dbReference type="OrthoDB" id="9814755at2"/>
<feature type="binding site" evidence="7 8">
    <location>
        <position position="13"/>
    </location>
    <ligand>
        <name>S-adenosyl-L-methionine</name>
        <dbReference type="ChEBI" id="CHEBI:59789"/>
    </ligand>
</feature>
<dbReference type="InterPro" id="IPR029063">
    <property type="entry name" value="SAM-dependent_MTases_sf"/>
</dbReference>
<name>A0A1H4DSC0_XYLRU</name>
<dbReference type="InterPro" id="IPR020598">
    <property type="entry name" value="rRNA_Ade_methylase_Trfase_N"/>
</dbReference>
<feature type="domain" description="Ribosomal RNA adenine methylase transferase N-terminal" evidence="9">
    <location>
        <begin position="20"/>
        <end position="201"/>
    </location>
</feature>
<keyword evidence="4 7" id="KW-0808">Transferase</keyword>
<evidence type="ECO:0000259" key="9">
    <source>
        <dbReference type="SMART" id="SM00650"/>
    </source>
</evidence>
<protein>
    <recommendedName>
        <fullName evidence="7">Ribosomal RNA small subunit methyltransferase A</fullName>
        <ecNumber evidence="7">2.1.1.182</ecNumber>
    </recommendedName>
    <alternativeName>
        <fullName evidence="7">16S rRNA (adenine(1518)-N(6)/adenine(1519)-N(6))-dimethyltransferase</fullName>
    </alternativeName>
    <alternativeName>
        <fullName evidence="7">16S rRNA dimethyladenosine transferase</fullName>
    </alternativeName>
    <alternativeName>
        <fullName evidence="7">16S rRNA dimethylase</fullName>
    </alternativeName>
    <alternativeName>
        <fullName evidence="7">S-adenosylmethionine-6-N', N'-adenosyl(rRNA) dimethyltransferase</fullName>
    </alternativeName>
</protein>
<evidence type="ECO:0000256" key="5">
    <source>
        <dbReference type="ARBA" id="ARBA00022691"/>
    </source>
</evidence>
<evidence type="ECO:0000256" key="7">
    <source>
        <dbReference type="HAMAP-Rule" id="MF_00607"/>
    </source>
</evidence>
<keyword evidence="5 7" id="KW-0949">S-adenosyl-L-methionine</keyword>
<feature type="binding site" evidence="7 8">
    <location>
        <position position="40"/>
    </location>
    <ligand>
        <name>S-adenosyl-L-methionine</name>
        <dbReference type="ChEBI" id="CHEBI:59789"/>
    </ligand>
</feature>
<keyword evidence="6 7" id="KW-0694">RNA-binding</keyword>
<dbReference type="Gene3D" id="1.10.8.100">
    <property type="entry name" value="Ribosomal RNA adenine dimethylase-like, domain 2"/>
    <property type="match status" value="1"/>
</dbReference>
<evidence type="ECO:0000256" key="6">
    <source>
        <dbReference type="ARBA" id="ARBA00022884"/>
    </source>
</evidence>
<keyword evidence="2 7" id="KW-0698">rRNA processing</keyword>
<feature type="binding site" evidence="7 8">
    <location>
        <position position="61"/>
    </location>
    <ligand>
        <name>S-adenosyl-L-methionine</name>
        <dbReference type="ChEBI" id="CHEBI:59789"/>
    </ligand>
</feature>
<dbReference type="InterPro" id="IPR011530">
    <property type="entry name" value="rRNA_adenine_dimethylase"/>
</dbReference>
<dbReference type="EC" id="2.1.1.182" evidence="7"/>
<dbReference type="GO" id="GO:0005829">
    <property type="term" value="C:cytosol"/>
    <property type="evidence" value="ECO:0007669"/>
    <property type="project" value="TreeGrafter"/>
</dbReference>
<dbReference type="FunFam" id="1.10.8.100:FF:000001">
    <property type="entry name" value="Ribosomal RNA small subunit methyltransferase A"/>
    <property type="match status" value="1"/>
</dbReference>
<dbReference type="GO" id="GO:0052908">
    <property type="term" value="F:16S rRNA (adenine(1518)-N(6)/adenine(1519)-N(6))-dimethyltransferase activity"/>
    <property type="evidence" value="ECO:0007669"/>
    <property type="project" value="UniProtKB-EC"/>
</dbReference>
<keyword evidence="3 7" id="KW-0489">Methyltransferase</keyword>
<keyword evidence="1 7" id="KW-0963">Cytoplasm</keyword>
<evidence type="ECO:0000256" key="4">
    <source>
        <dbReference type="ARBA" id="ARBA00022679"/>
    </source>
</evidence>
<dbReference type="GO" id="GO:0003723">
    <property type="term" value="F:RNA binding"/>
    <property type="evidence" value="ECO:0007669"/>
    <property type="project" value="UniProtKB-UniRule"/>
</dbReference>